<feature type="region of interest" description="Disordered" evidence="1">
    <location>
        <begin position="23"/>
        <end position="45"/>
    </location>
</feature>
<dbReference type="InterPro" id="IPR006482">
    <property type="entry name" value="Cas7_Csh2/Csh2"/>
</dbReference>
<proteinExistence type="predicted"/>
<dbReference type="RefSeq" id="WP_146351353.1">
    <property type="nucleotide sequence ID" value="NZ_VOBR01000007.1"/>
</dbReference>
<evidence type="ECO:0000256" key="1">
    <source>
        <dbReference type="SAM" id="MobiDB-lite"/>
    </source>
</evidence>
<comment type="caution">
    <text evidence="2">The sequence shown here is derived from an EMBL/GenBank/DDBJ whole genome shotgun (WGS) entry which is preliminary data.</text>
</comment>
<keyword evidence="3" id="KW-1185">Reference proteome</keyword>
<dbReference type="AlphaFoldDB" id="A0A563EVK1"/>
<name>A0A563EVK1_9PSEU</name>
<organism evidence="2 3">
    <name type="scientific">Lentzea tibetensis</name>
    <dbReference type="NCBI Taxonomy" id="2591470"/>
    <lineage>
        <taxon>Bacteria</taxon>
        <taxon>Bacillati</taxon>
        <taxon>Actinomycetota</taxon>
        <taxon>Actinomycetes</taxon>
        <taxon>Pseudonocardiales</taxon>
        <taxon>Pseudonocardiaceae</taxon>
        <taxon>Lentzea</taxon>
    </lineage>
</organism>
<dbReference type="NCBIfam" id="TIGR01595">
    <property type="entry name" value="cas_CT1132"/>
    <property type="match status" value="1"/>
</dbReference>
<evidence type="ECO:0000313" key="3">
    <source>
        <dbReference type="Proteomes" id="UP000316639"/>
    </source>
</evidence>
<dbReference type="OrthoDB" id="9776792at2"/>
<gene>
    <name evidence="2" type="primary">cas7c</name>
    <name evidence="2" type="ORF">FKR81_12720</name>
</gene>
<dbReference type="Pfam" id="PF05107">
    <property type="entry name" value="Cas_Cas7"/>
    <property type="match status" value="1"/>
</dbReference>
<accession>A0A563EVK1</accession>
<dbReference type="GO" id="GO:0043571">
    <property type="term" value="P:maintenance of CRISPR repeat elements"/>
    <property type="evidence" value="ECO:0007669"/>
    <property type="project" value="InterPro"/>
</dbReference>
<dbReference type="InterPro" id="IPR013418">
    <property type="entry name" value="CRISPR-assoc_prot_Cas7/Csd2"/>
</dbReference>
<protein>
    <submittedName>
        <fullName evidence="2">Type I-C CRISPR-associated protein Cas7/Csd2</fullName>
    </submittedName>
</protein>
<sequence>MTTVHPHLDPAVRHDMVFLFDVTDGNPNGDPDAGNRPRTDDETGQGLVTDVALKRKIRDTLALAAGDNPRYGIFVQAGYALNPRLEASYEATGLKLAAKVTKQEAERARAWLCDRYADIRLFGGVLSVGKTQALGQVRGPLQVGMARSIDPVFPMDHTITRVTQTKQDDIDKGETTEMGGKWTVPYGLYRAELYYSATRGSQTGVDSTDLELLYRSLEMMFDHDRSATRGRLTARGLYVFSHPNAFGAAPAHKLTERVVAARTTSDADVPTRTFGDYNVSVDEADLSAGITMTKLIS</sequence>
<reference evidence="2 3" key="1">
    <citation type="submission" date="2019-07" db="EMBL/GenBank/DDBJ databases">
        <title>Lentzea xizangensis sp. nov., isolated from Qinghai-Tibetan Plateau Soils.</title>
        <authorList>
            <person name="Huang J."/>
        </authorList>
    </citation>
    <scope>NUCLEOTIDE SEQUENCE [LARGE SCALE GENOMIC DNA]</scope>
    <source>
        <strain evidence="2 3">FXJ1.1311</strain>
    </source>
</reference>
<dbReference type="EMBL" id="VOBR01000007">
    <property type="protein sequence ID" value="TWP51725.1"/>
    <property type="molecule type" value="Genomic_DNA"/>
</dbReference>
<dbReference type="Proteomes" id="UP000316639">
    <property type="component" value="Unassembled WGS sequence"/>
</dbReference>
<evidence type="ECO:0000313" key="2">
    <source>
        <dbReference type="EMBL" id="TWP51725.1"/>
    </source>
</evidence>
<dbReference type="NCBIfam" id="TIGR02589">
    <property type="entry name" value="cas_Csd2"/>
    <property type="match status" value="1"/>
</dbReference>